<dbReference type="EMBL" id="MU006232">
    <property type="protein sequence ID" value="KAF2823432.1"/>
    <property type="molecule type" value="Genomic_DNA"/>
</dbReference>
<dbReference type="GO" id="GO:0016787">
    <property type="term" value="F:hydrolase activity"/>
    <property type="evidence" value="ECO:0007669"/>
    <property type="project" value="UniProtKB-KW"/>
</dbReference>
<dbReference type="InterPro" id="IPR029058">
    <property type="entry name" value="AB_hydrolase_fold"/>
</dbReference>
<dbReference type="InterPro" id="IPR013094">
    <property type="entry name" value="AB_hydrolase_3"/>
</dbReference>
<dbReference type="Pfam" id="PF07859">
    <property type="entry name" value="Abhydrolase_3"/>
    <property type="match status" value="1"/>
</dbReference>
<dbReference type="Proteomes" id="UP000799424">
    <property type="component" value="Unassembled WGS sequence"/>
</dbReference>
<keyword evidence="4" id="KW-1185">Reference proteome</keyword>
<evidence type="ECO:0000259" key="2">
    <source>
        <dbReference type="Pfam" id="PF07859"/>
    </source>
</evidence>
<name>A0A6A6ZQT4_9PLEO</name>
<dbReference type="PANTHER" id="PTHR48081:SF8">
    <property type="entry name" value="ALPHA_BETA HYDROLASE FOLD-3 DOMAIN-CONTAINING PROTEIN-RELATED"/>
    <property type="match status" value="1"/>
</dbReference>
<feature type="non-terminal residue" evidence="3">
    <location>
        <position position="1"/>
    </location>
</feature>
<reference evidence="3" key="1">
    <citation type="journal article" date="2020" name="Stud. Mycol.">
        <title>101 Dothideomycetes genomes: a test case for predicting lifestyles and emergence of pathogens.</title>
        <authorList>
            <person name="Haridas S."/>
            <person name="Albert R."/>
            <person name="Binder M."/>
            <person name="Bloem J."/>
            <person name="Labutti K."/>
            <person name="Salamov A."/>
            <person name="Andreopoulos B."/>
            <person name="Baker S."/>
            <person name="Barry K."/>
            <person name="Bills G."/>
            <person name="Bluhm B."/>
            <person name="Cannon C."/>
            <person name="Castanera R."/>
            <person name="Culley D."/>
            <person name="Daum C."/>
            <person name="Ezra D."/>
            <person name="Gonzalez J."/>
            <person name="Henrissat B."/>
            <person name="Kuo A."/>
            <person name="Liang C."/>
            <person name="Lipzen A."/>
            <person name="Lutzoni F."/>
            <person name="Magnuson J."/>
            <person name="Mondo S."/>
            <person name="Nolan M."/>
            <person name="Ohm R."/>
            <person name="Pangilinan J."/>
            <person name="Park H.-J."/>
            <person name="Ramirez L."/>
            <person name="Alfaro M."/>
            <person name="Sun H."/>
            <person name="Tritt A."/>
            <person name="Yoshinaga Y."/>
            <person name="Zwiers L.-H."/>
            <person name="Turgeon B."/>
            <person name="Goodwin S."/>
            <person name="Spatafora J."/>
            <person name="Crous P."/>
            <person name="Grigoriev I."/>
        </authorList>
    </citation>
    <scope>NUCLEOTIDE SEQUENCE</scope>
    <source>
        <strain evidence="3">CBS 113818</strain>
    </source>
</reference>
<dbReference type="InterPro" id="IPR050300">
    <property type="entry name" value="GDXG_lipolytic_enzyme"/>
</dbReference>
<dbReference type="SUPFAM" id="SSF53474">
    <property type="entry name" value="alpha/beta-Hydrolases"/>
    <property type="match status" value="1"/>
</dbReference>
<dbReference type="PANTHER" id="PTHR48081">
    <property type="entry name" value="AB HYDROLASE SUPERFAMILY PROTEIN C4A8.06C"/>
    <property type="match status" value="1"/>
</dbReference>
<sequence>EASLTVQSFTITARDGYDIPVRNYVPASTAANRAHPLLVYLHAGGFLFGDLESGDMNCRILSYRLDISILNVGYRLAPKWKFPHGLNDSYDATAWVTNAATHLHASPSAGFFVGGISAGANFAGVIAYLARDADLSPPITGLFLSIPVCIMPDAYSLLSSEHRDQLRSFEQNAENELLTSKSLGDIEKLYGAPPSDPRISFLLNEDHSRLPKRLYLQICGRDPLRDETFLWEKLVRESSGSRSKVHIYQGMPHGFWRFLQMEASRTWIEDLVEGVGFLLESGKNEDVGDVELEVKAL</sequence>
<organism evidence="3 4">
    <name type="scientific">Ophiobolus disseminans</name>
    <dbReference type="NCBI Taxonomy" id="1469910"/>
    <lineage>
        <taxon>Eukaryota</taxon>
        <taxon>Fungi</taxon>
        <taxon>Dikarya</taxon>
        <taxon>Ascomycota</taxon>
        <taxon>Pezizomycotina</taxon>
        <taxon>Dothideomycetes</taxon>
        <taxon>Pleosporomycetidae</taxon>
        <taxon>Pleosporales</taxon>
        <taxon>Pleosporineae</taxon>
        <taxon>Phaeosphaeriaceae</taxon>
        <taxon>Ophiobolus</taxon>
    </lineage>
</organism>
<evidence type="ECO:0000313" key="3">
    <source>
        <dbReference type="EMBL" id="KAF2823432.1"/>
    </source>
</evidence>
<keyword evidence="1 3" id="KW-0378">Hydrolase</keyword>
<proteinExistence type="predicted"/>
<gene>
    <name evidence="3" type="ORF">CC86DRAFT_298966</name>
</gene>
<accession>A0A6A6ZQT4</accession>
<feature type="domain" description="Alpha/beta hydrolase fold-3" evidence="2">
    <location>
        <begin position="38"/>
        <end position="256"/>
    </location>
</feature>
<evidence type="ECO:0000256" key="1">
    <source>
        <dbReference type="ARBA" id="ARBA00022801"/>
    </source>
</evidence>
<dbReference type="AlphaFoldDB" id="A0A6A6ZQT4"/>
<dbReference type="OrthoDB" id="408631at2759"/>
<protein>
    <submittedName>
        <fullName evidence="3">Alpha/beta-hydrolase</fullName>
    </submittedName>
</protein>
<dbReference type="Gene3D" id="3.40.50.1820">
    <property type="entry name" value="alpha/beta hydrolase"/>
    <property type="match status" value="1"/>
</dbReference>
<evidence type="ECO:0000313" key="4">
    <source>
        <dbReference type="Proteomes" id="UP000799424"/>
    </source>
</evidence>